<dbReference type="EMBL" id="CP020946">
    <property type="protein sequence ID" value="ASD63889.1"/>
    <property type="molecule type" value="Genomic_DNA"/>
</dbReference>
<protein>
    <submittedName>
        <fullName evidence="2">Uncharacterized protein</fullName>
    </submittedName>
</protein>
<evidence type="ECO:0000313" key="2">
    <source>
        <dbReference type="EMBL" id="ASD63889.1"/>
    </source>
</evidence>
<gene>
    <name evidence="2" type="ORF">B9G79_10080</name>
</gene>
<proteinExistence type="predicted"/>
<feature type="transmembrane region" description="Helical" evidence="1">
    <location>
        <begin position="12"/>
        <end position="37"/>
    </location>
</feature>
<keyword evidence="1" id="KW-0472">Membrane</keyword>
<feature type="transmembrane region" description="Helical" evidence="1">
    <location>
        <begin position="69"/>
        <end position="92"/>
    </location>
</feature>
<dbReference type="AlphaFoldDB" id="A0A1Z3N8V5"/>
<dbReference type="Proteomes" id="UP000197003">
    <property type="component" value="Chromosome"/>
</dbReference>
<dbReference type="OrthoDB" id="5295075at2"/>
<dbReference type="RefSeq" id="WP_088565395.1">
    <property type="nucleotide sequence ID" value="NZ_CP020946.1"/>
</dbReference>
<feature type="transmembrane region" description="Helical" evidence="1">
    <location>
        <begin position="43"/>
        <end position="62"/>
    </location>
</feature>
<accession>A0A1Z3N8V5</accession>
<sequence>MNLRFLNAQNVFLMDAMGALLSLTLTAGVLPFLSTWTGLQPNVLYFLATFPLLYCVFSFICYKLRSRKPWMLLTILFANALYILVSGAVMMTVQGITVWGYLFLLAEILVLLAVILIEWSVYRSFFGKTAVSAKASYKS</sequence>
<reference evidence="2 3" key="1">
    <citation type="submission" date="2017-04" db="EMBL/GenBank/DDBJ databases">
        <title>Whole genome sequence of Bdellovibrio bacteriovorus strain SSB218315.</title>
        <authorList>
            <person name="Oyedara O."/>
            <person name="Rodriguez-Perez M.A."/>
        </authorList>
    </citation>
    <scope>NUCLEOTIDE SEQUENCE [LARGE SCALE GENOMIC DNA]</scope>
    <source>
        <strain evidence="2 3">SSB218315</strain>
    </source>
</reference>
<name>A0A1Z3N8V5_BDEBC</name>
<keyword evidence="1" id="KW-0812">Transmembrane</keyword>
<evidence type="ECO:0000256" key="1">
    <source>
        <dbReference type="SAM" id="Phobius"/>
    </source>
</evidence>
<feature type="transmembrane region" description="Helical" evidence="1">
    <location>
        <begin position="98"/>
        <end position="119"/>
    </location>
</feature>
<evidence type="ECO:0000313" key="3">
    <source>
        <dbReference type="Proteomes" id="UP000197003"/>
    </source>
</evidence>
<organism evidence="2 3">
    <name type="scientific">Bdellovibrio bacteriovorus</name>
    <dbReference type="NCBI Taxonomy" id="959"/>
    <lineage>
        <taxon>Bacteria</taxon>
        <taxon>Pseudomonadati</taxon>
        <taxon>Bdellovibrionota</taxon>
        <taxon>Bdellovibrionia</taxon>
        <taxon>Bdellovibrionales</taxon>
        <taxon>Pseudobdellovibrionaceae</taxon>
        <taxon>Bdellovibrio</taxon>
    </lineage>
</organism>
<keyword evidence="1" id="KW-1133">Transmembrane helix</keyword>